<dbReference type="InterPro" id="IPR014717">
    <property type="entry name" value="Transl_elong_EF1B/ribsomal_bS6"/>
</dbReference>
<organism evidence="4 5">
    <name type="scientific">Candidatus Vogelbacteria bacterium CG22_combo_CG10-13_8_21_14_all_37_9</name>
    <dbReference type="NCBI Taxonomy" id="1975046"/>
    <lineage>
        <taxon>Bacteria</taxon>
        <taxon>Candidatus Vogeliibacteriota</taxon>
    </lineage>
</organism>
<name>A0A2H0BK33_9BACT</name>
<dbReference type="InterPro" id="IPR000529">
    <property type="entry name" value="Ribosomal_bS6"/>
</dbReference>
<protein>
    <recommendedName>
        <fullName evidence="2">Small ribosomal subunit protein bS6</fullName>
    </recommendedName>
    <alternativeName>
        <fullName evidence="3">30S ribosomal protein S6</fullName>
    </alternativeName>
</protein>
<dbReference type="EMBL" id="PCSX01000036">
    <property type="protein sequence ID" value="PIP58036.1"/>
    <property type="molecule type" value="Genomic_DNA"/>
</dbReference>
<proteinExistence type="inferred from homology"/>
<comment type="similarity">
    <text evidence="1">Belongs to the bacterial ribosomal protein bS6 family.</text>
</comment>
<sequence length="170" mass="19219">MENTDSEVILPLNLYEIAYLLSPLVPAENASTEFNSAIRLSLENLGGIFASELTPILRPLAYPVTKVIGSNHQKYNDAYFGATRFELSTQAILALKDILDKNEQILRFMIIRLPKNADKAINPIYRKILAPIRRENNDSPKGEITEVHEAIDEVELDKEIEELLEDKVIV</sequence>
<dbReference type="GO" id="GO:0006412">
    <property type="term" value="P:translation"/>
    <property type="evidence" value="ECO:0007669"/>
    <property type="project" value="InterPro"/>
</dbReference>
<dbReference type="GO" id="GO:0003735">
    <property type="term" value="F:structural constituent of ribosome"/>
    <property type="evidence" value="ECO:0007669"/>
    <property type="project" value="InterPro"/>
</dbReference>
<dbReference type="GO" id="GO:0005840">
    <property type="term" value="C:ribosome"/>
    <property type="evidence" value="ECO:0007669"/>
    <property type="project" value="InterPro"/>
</dbReference>
<evidence type="ECO:0000313" key="5">
    <source>
        <dbReference type="Proteomes" id="UP000229334"/>
    </source>
</evidence>
<dbReference type="Proteomes" id="UP000229334">
    <property type="component" value="Unassembled WGS sequence"/>
</dbReference>
<evidence type="ECO:0000256" key="3">
    <source>
        <dbReference type="ARBA" id="ARBA00035520"/>
    </source>
</evidence>
<gene>
    <name evidence="4" type="ORF">COX02_02400</name>
</gene>
<evidence type="ECO:0000313" key="4">
    <source>
        <dbReference type="EMBL" id="PIP58036.1"/>
    </source>
</evidence>
<dbReference type="AlphaFoldDB" id="A0A2H0BK33"/>
<dbReference type="Pfam" id="PF01250">
    <property type="entry name" value="Ribosomal_S6"/>
    <property type="match status" value="1"/>
</dbReference>
<dbReference type="InterPro" id="IPR035980">
    <property type="entry name" value="Ribosomal_bS6_sf"/>
</dbReference>
<dbReference type="Gene3D" id="3.30.70.60">
    <property type="match status" value="1"/>
</dbReference>
<dbReference type="SUPFAM" id="SSF54995">
    <property type="entry name" value="Ribosomal protein S6"/>
    <property type="match status" value="1"/>
</dbReference>
<accession>A0A2H0BK33</accession>
<reference evidence="4 5" key="1">
    <citation type="submission" date="2017-09" db="EMBL/GenBank/DDBJ databases">
        <title>Depth-based differentiation of microbial function through sediment-hosted aquifers and enrichment of novel symbionts in the deep terrestrial subsurface.</title>
        <authorList>
            <person name="Probst A.J."/>
            <person name="Ladd B."/>
            <person name="Jarett J.K."/>
            <person name="Geller-Mcgrath D.E."/>
            <person name="Sieber C.M."/>
            <person name="Emerson J.B."/>
            <person name="Anantharaman K."/>
            <person name="Thomas B.C."/>
            <person name="Malmstrom R."/>
            <person name="Stieglmeier M."/>
            <person name="Klingl A."/>
            <person name="Woyke T."/>
            <person name="Ryan C.M."/>
            <person name="Banfield J.F."/>
        </authorList>
    </citation>
    <scope>NUCLEOTIDE SEQUENCE [LARGE SCALE GENOMIC DNA]</scope>
    <source>
        <strain evidence="4">CG22_combo_CG10-13_8_21_14_all_37_9</strain>
    </source>
</reference>
<comment type="caution">
    <text evidence="4">The sequence shown here is derived from an EMBL/GenBank/DDBJ whole genome shotgun (WGS) entry which is preliminary data.</text>
</comment>
<evidence type="ECO:0000256" key="1">
    <source>
        <dbReference type="ARBA" id="ARBA00009512"/>
    </source>
</evidence>
<dbReference type="GO" id="GO:0019843">
    <property type="term" value="F:rRNA binding"/>
    <property type="evidence" value="ECO:0007669"/>
    <property type="project" value="InterPro"/>
</dbReference>
<evidence type="ECO:0000256" key="2">
    <source>
        <dbReference type="ARBA" id="ARBA00035294"/>
    </source>
</evidence>